<dbReference type="EMBL" id="JACARG010000045">
    <property type="protein sequence ID" value="NWE15628.1"/>
    <property type="molecule type" value="Genomic_DNA"/>
</dbReference>
<dbReference type="RefSeq" id="WP_177079112.1">
    <property type="nucleotide sequence ID" value="NZ_JACARG010000045.1"/>
</dbReference>
<evidence type="ECO:0000313" key="1">
    <source>
        <dbReference type="EMBL" id="NWE15628.1"/>
    </source>
</evidence>
<dbReference type="InterPro" id="IPR021427">
    <property type="entry name" value="DUF3077"/>
</dbReference>
<dbReference type="AlphaFoldDB" id="A0A7Y8EJ36"/>
<name>A0A7Y8EJ36_9PSED</name>
<accession>A0A7Y8EJ36</accession>
<dbReference type="Proteomes" id="UP000531950">
    <property type="component" value="Unassembled WGS sequence"/>
</dbReference>
<feature type="non-terminal residue" evidence="1">
    <location>
        <position position="74"/>
    </location>
</feature>
<evidence type="ECO:0000313" key="2">
    <source>
        <dbReference type="Proteomes" id="UP000531950"/>
    </source>
</evidence>
<comment type="caution">
    <text evidence="1">The sequence shown here is derived from an EMBL/GenBank/DDBJ whole genome shotgun (WGS) entry which is preliminary data.</text>
</comment>
<protein>
    <submittedName>
        <fullName evidence="1">DUF3077 domain-containing protein</fullName>
    </submittedName>
</protein>
<proteinExistence type="predicted"/>
<sequence length="74" mass="7972">MTKVTPGHLFPFFTTHPELSFEDALAYASDLLHCAQELSETSPAVMHLVEMAKVMVDACIPNSPSTHNPCGEGA</sequence>
<dbReference type="Pfam" id="PF11275">
    <property type="entry name" value="DUF3077"/>
    <property type="match status" value="1"/>
</dbReference>
<organism evidence="1 2">
    <name type="scientific">Pseudomonas yamanorum</name>
    <dbReference type="NCBI Taxonomy" id="515393"/>
    <lineage>
        <taxon>Bacteria</taxon>
        <taxon>Pseudomonadati</taxon>
        <taxon>Pseudomonadota</taxon>
        <taxon>Gammaproteobacteria</taxon>
        <taxon>Pseudomonadales</taxon>
        <taxon>Pseudomonadaceae</taxon>
        <taxon>Pseudomonas</taxon>
    </lineage>
</organism>
<reference evidence="1 2" key="1">
    <citation type="submission" date="2020-04" db="EMBL/GenBank/DDBJ databases">
        <title>Molecular characterization of pseudomonads from Agaricus bisporus reveal novel blotch 2 pathogens in Western Europe.</title>
        <authorList>
            <person name="Taparia T."/>
            <person name="Krijger M."/>
            <person name="Haynes E."/>
            <person name="Elpinstone J.G."/>
            <person name="Noble R."/>
            <person name="Van Der Wolf J."/>
        </authorList>
    </citation>
    <scope>NUCLEOTIDE SEQUENCE [LARGE SCALE GENOMIC DNA]</scope>
    <source>
        <strain evidence="1 2">IPO3782</strain>
    </source>
</reference>
<gene>
    <name evidence="1" type="ORF">HX822_22055</name>
</gene>